<dbReference type="Proteomes" id="UP000422736">
    <property type="component" value="Chromosome 1"/>
</dbReference>
<dbReference type="PANTHER" id="PTHR22893:SF91">
    <property type="entry name" value="NADPH DEHYDROGENASE 2-RELATED"/>
    <property type="match status" value="1"/>
</dbReference>
<dbReference type="PANTHER" id="PTHR22893">
    <property type="entry name" value="NADH OXIDOREDUCTASE-RELATED"/>
    <property type="match status" value="1"/>
</dbReference>
<gene>
    <name evidence="5" type="primary">KYE1</name>
    <name evidence="5" type="ORF">FIM1_248</name>
</gene>
<feature type="domain" description="NADH:flavin oxidoreductase/NADH oxidase N-terminal" evidence="4">
    <location>
        <begin position="23"/>
        <end position="370"/>
    </location>
</feature>
<reference evidence="5 6" key="1">
    <citation type="submission" date="2016-03" db="EMBL/GenBank/DDBJ databases">
        <title>How can Kluyveromyces marxianus grow so fast - potential evolutionary course in Saccharomyces Complex revealed by comparative genomics.</title>
        <authorList>
            <person name="Mo W."/>
            <person name="Lu W."/>
            <person name="Yang X."/>
            <person name="Qi J."/>
            <person name="Lv H."/>
        </authorList>
    </citation>
    <scope>NUCLEOTIDE SEQUENCE [LARGE SCALE GENOMIC DNA]</scope>
    <source>
        <strain evidence="5 6">FIM1</strain>
    </source>
</reference>
<name>A0ABX6EPS5_KLUMA</name>
<dbReference type="CDD" id="cd02933">
    <property type="entry name" value="OYE_like_FMN"/>
    <property type="match status" value="1"/>
</dbReference>
<keyword evidence="3" id="KW-0288">FMN</keyword>
<proteinExistence type="inferred from homology"/>
<evidence type="ECO:0000256" key="1">
    <source>
        <dbReference type="ARBA" id="ARBA00001917"/>
    </source>
</evidence>
<sequence length="404" mass="44474">MSAEEPHFMSFEPKPFAGTNALKPIKVGKCELQNRIVLPPLTRVRADINGVPDGKLSGEYYSQRGQSPGTLLITEAVSVSKQASGFDHTPGLYSEEQVEQWKIVTDAVHSKKSYIFAQLWATGRAGNPASLARDGLRYDSASDDVYLSEDIKEAALKAKNPQHGITKEEIKEYVANFAKAAKNAVAAGFDGVELHAANGYLVDQFLDPATNHRTDEYGGSIENRARFALEIIDAMVEAIGAERVAVRLSPFGRFQGMSGSKNPLFLAQHAYIIGELERRGQEGKRLAFIDLVEARLPNPFTEELDGKPTDSSDFIYTVWEGIVVRSGNFGTHPDVALKVFENERTLLAYGRVFISNPDLVYRLEKGLPLNQYNRSTFYGGGAVGYTDYPTYEEAVAKGYKVVSS</sequence>
<protein>
    <submittedName>
        <fullName evidence="5">Enoate reductase 1</fullName>
    </submittedName>
</protein>
<evidence type="ECO:0000256" key="3">
    <source>
        <dbReference type="ARBA" id="ARBA00022643"/>
    </source>
</evidence>
<dbReference type="InterPro" id="IPR001155">
    <property type="entry name" value="OxRdtase_FMN_N"/>
</dbReference>
<dbReference type="EMBL" id="CP015054">
    <property type="protein sequence ID" value="QGN13606.1"/>
    <property type="molecule type" value="Genomic_DNA"/>
</dbReference>
<evidence type="ECO:0000256" key="2">
    <source>
        <dbReference type="ARBA" id="ARBA00005979"/>
    </source>
</evidence>
<dbReference type="Pfam" id="PF00724">
    <property type="entry name" value="Oxidored_FMN"/>
    <property type="match status" value="1"/>
</dbReference>
<comment type="cofactor">
    <cofactor evidence="1">
        <name>FMN</name>
        <dbReference type="ChEBI" id="CHEBI:58210"/>
    </cofactor>
</comment>
<evidence type="ECO:0000259" key="4">
    <source>
        <dbReference type="Pfam" id="PF00724"/>
    </source>
</evidence>
<dbReference type="SUPFAM" id="SSF51395">
    <property type="entry name" value="FMN-linked oxidoreductases"/>
    <property type="match status" value="1"/>
</dbReference>
<comment type="similarity">
    <text evidence="2">Belongs to the NADH:flavin oxidoreductase/NADH oxidase family.</text>
</comment>
<dbReference type="Gene3D" id="3.20.20.70">
    <property type="entry name" value="Aldolase class I"/>
    <property type="match status" value="1"/>
</dbReference>
<organism evidence="5 6">
    <name type="scientific">Kluyveromyces marxianus</name>
    <name type="common">Yeast</name>
    <name type="synonym">Candida kefyr</name>
    <dbReference type="NCBI Taxonomy" id="4911"/>
    <lineage>
        <taxon>Eukaryota</taxon>
        <taxon>Fungi</taxon>
        <taxon>Dikarya</taxon>
        <taxon>Ascomycota</taxon>
        <taxon>Saccharomycotina</taxon>
        <taxon>Saccharomycetes</taxon>
        <taxon>Saccharomycetales</taxon>
        <taxon>Saccharomycetaceae</taxon>
        <taxon>Kluyveromyces</taxon>
    </lineage>
</organism>
<keyword evidence="6" id="KW-1185">Reference proteome</keyword>
<dbReference type="InterPro" id="IPR045247">
    <property type="entry name" value="Oye-like"/>
</dbReference>
<accession>A0ABX6EPS5</accession>
<evidence type="ECO:0000313" key="6">
    <source>
        <dbReference type="Proteomes" id="UP000422736"/>
    </source>
</evidence>
<keyword evidence="3" id="KW-0285">Flavoprotein</keyword>
<evidence type="ECO:0000313" key="5">
    <source>
        <dbReference type="EMBL" id="QGN13606.1"/>
    </source>
</evidence>
<reference evidence="5 6" key="2">
    <citation type="submission" date="2019-11" db="EMBL/GenBank/DDBJ databases">
        <authorList>
            <person name="Lu H."/>
        </authorList>
    </citation>
    <scope>NUCLEOTIDE SEQUENCE [LARGE SCALE GENOMIC DNA]</scope>
    <source>
        <strain evidence="5 6">FIM1</strain>
    </source>
</reference>
<dbReference type="InterPro" id="IPR013785">
    <property type="entry name" value="Aldolase_TIM"/>
</dbReference>